<evidence type="ECO:0000313" key="2">
    <source>
        <dbReference type="EMBL" id="RMO40383.1"/>
    </source>
</evidence>
<protein>
    <submittedName>
        <fullName evidence="2">Type I restriction-modification system DNA methyltransferase subunit</fullName>
    </submittedName>
</protein>
<evidence type="ECO:0000313" key="5">
    <source>
        <dbReference type="Proteomes" id="UP000273536"/>
    </source>
</evidence>
<gene>
    <name evidence="3" type="ORF">ALQ11_02854</name>
    <name evidence="2" type="ORF">ALQ42_02604</name>
</gene>
<dbReference type="InterPro" id="IPR029063">
    <property type="entry name" value="SAM-dependent_MTases_sf"/>
</dbReference>
<dbReference type="AlphaFoldDB" id="A0A3M4QFH1"/>
<reference evidence="4 5" key="1">
    <citation type="submission" date="2018-08" db="EMBL/GenBank/DDBJ databases">
        <title>Recombination of ecologically and evolutionarily significant loci maintains genetic cohesion in the Pseudomonas syringae species complex.</title>
        <authorList>
            <person name="Dillon M."/>
            <person name="Thakur S."/>
            <person name="Almeida R.N.D."/>
            <person name="Weir B.S."/>
            <person name="Guttman D.S."/>
        </authorList>
    </citation>
    <scope>NUCLEOTIDE SEQUENCE [LARGE SCALE GENOMIC DNA]</scope>
    <source>
        <strain evidence="3 4">ICMP 4182</strain>
        <strain evidence="2 5">ICMP 6372</strain>
    </source>
</reference>
<keyword evidence="1" id="KW-0175">Coiled coil</keyword>
<evidence type="ECO:0000313" key="4">
    <source>
        <dbReference type="Proteomes" id="UP000272471"/>
    </source>
</evidence>
<evidence type="ECO:0000256" key="1">
    <source>
        <dbReference type="SAM" id="Coils"/>
    </source>
</evidence>
<accession>A0A3M4QFH1</accession>
<keyword evidence="2" id="KW-0489">Methyltransferase</keyword>
<organism evidence="2 5">
    <name type="scientific">Pseudomonas savastanoi pv. glycinea</name>
    <name type="common">Pseudomonas syringae pv. glycinea</name>
    <dbReference type="NCBI Taxonomy" id="318"/>
    <lineage>
        <taxon>Bacteria</taxon>
        <taxon>Pseudomonadati</taxon>
        <taxon>Pseudomonadota</taxon>
        <taxon>Gammaproteobacteria</taxon>
        <taxon>Pseudomonadales</taxon>
        <taxon>Pseudomonadaceae</taxon>
        <taxon>Pseudomonas</taxon>
    </lineage>
</organism>
<feature type="coiled-coil region" evidence="1">
    <location>
        <begin position="240"/>
        <end position="274"/>
    </location>
</feature>
<proteinExistence type="predicted"/>
<dbReference type="Proteomes" id="UP000272471">
    <property type="component" value="Unassembled WGS sequence"/>
</dbReference>
<evidence type="ECO:0000313" key="3">
    <source>
        <dbReference type="EMBL" id="RMQ12309.1"/>
    </source>
</evidence>
<dbReference type="GO" id="GO:0008168">
    <property type="term" value="F:methyltransferase activity"/>
    <property type="evidence" value="ECO:0007669"/>
    <property type="project" value="UniProtKB-KW"/>
</dbReference>
<dbReference type="EMBL" id="RBQX01000241">
    <property type="protein sequence ID" value="RMQ12309.1"/>
    <property type="molecule type" value="Genomic_DNA"/>
</dbReference>
<sequence>MPERINADNQQISLLDKALSDLADATLQDTAVAIARTKLGEGHGLTDGLLASFRDELKQVQTESHVWQQLIDKALAGAKSLLVELSTPDNLTARKTAQGKADEGNAILKAGLAALDTRHKAWLKLLDMADKQLRSRQWASTGYIFAYEVCREVKKALHHRDVKKREKHTVRDLAVEAFKRAGYFIAQGHWLLSRFPDGVYVDVPGLCAVISRAAIAANDYSLTPGRYVGVALGVEDDDEGEAFRERMKEIHSELAELNDKAAQLANRIQLAFSELIE</sequence>
<keyword evidence="2" id="KW-0808">Transferase</keyword>
<comment type="caution">
    <text evidence="2">The sequence shown here is derived from an EMBL/GenBank/DDBJ whole genome shotgun (WGS) entry which is preliminary data.</text>
</comment>
<dbReference type="GO" id="GO:0032259">
    <property type="term" value="P:methylation"/>
    <property type="evidence" value="ECO:0007669"/>
    <property type="project" value="UniProtKB-KW"/>
</dbReference>
<name>A0A3M4QFH1_PSESG</name>
<dbReference type="SUPFAM" id="SSF53335">
    <property type="entry name" value="S-adenosyl-L-methionine-dependent methyltransferases"/>
    <property type="match status" value="1"/>
</dbReference>
<dbReference type="Proteomes" id="UP000273536">
    <property type="component" value="Unassembled WGS sequence"/>
</dbReference>
<dbReference type="EMBL" id="RBPS01000047">
    <property type="protein sequence ID" value="RMO40383.1"/>
    <property type="molecule type" value="Genomic_DNA"/>
</dbReference>